<name>A0A411YGW8_9ACTN</name>
<evidence type="ECO:0000256" key="1">
    <source>
        <dbReference type="ARBA" id="ARBA00006227"/>
    </source>
</evidence>
<dbReference type="RefSeq" id="WP_131155474.1">
    <property type="nucleotide sequence ID" value="NZ_CP036402.1"/>
</dbReference>
<dbReference type="GO" id="GO:0022625">
    <property type="term" value="C:cytosolic large ribosomal subunit"/>
    <property type="evidence" value="ECO:0007669"/>
    <property type="project" value="TreeGrafter"/>
</dbReference>
<dbReference type="OrthoDB" id="9801330at2"/>
<evidence type="ECO:0000256" key="4">
    <source>
        <dbReference type="HAMAP-Rule" id="MF_01366"/>
    </source>
</evidence>
<dbReference type="InterPro" id="IPR036899">
    <property type="entry name" value="Ribosomal_uL13_sf"/>
</dbReference>
<dbReference type="PANTHER" id="PTHR11545">
    <property type="entry name" value="RIBOSOMAL PROTEIN L13"/>
    <property type="match status" value="1"/>
</dbReference>
<evidence type="ECO:0000313" key="6">
    <source>
        <dbReference type="Proteomes" id="UP000291469"/>
    </source>
</evidence>
<dbReference type="GO" id="GO:0006412">
    <property type="term" value="P:translation"/>
    <property type="evidence" value="ECO:0007669"/>
    <property type="project" value="UniProtKB-UniRule"/>
</dbReference>
<dbReference type="InterPro" id="IPR005822">
    <property type="entry name" value="Ribosomal_uL13"/>
</dbReference>
<sequence>MRTYSPRPTDIERAWYVVDADGEVLGRLASRLAHVLRGKHKPIYAPHADVGDFVIVVNADRVELTGHKAEQSMRHRHTGYPGGLVSLPFGRVLETKPEDLLRGAVKGMLPRTTPGRAQLKRLKVYAAPDHPHEAQQPQPLPEHL</sequence>
<dbReference type="Proteomes" id="UP000291469">
    <property type="component" value="Chromosome"/>
</dbReference>
<keyword evidence="2 4" id="KW-0689">Ribosomal protein</keyword>
<dbReference type="GO" id="GO:0003735">
    <property type="term" value="F:structural constituent of ribosome"/>
    <property type="evidence" value="ECO:0007669"/>
    <property type="project" value="InterPro"/>
</dbReference>
<dbReference type="InterPro" id="IPR005823">
    <property type="entry name" value="Ribosomal_uL13_bac-type"/>
</dbReference>
<proteinExistence type="inferred from homology"/>
<comment type="subunit">
    <text evidence="4">Part of the 50S ribosomal subunit.</text>
</comment>
<dbReference type="GO" id="GO:0003729">
    <property type="term" value="F:mRNA binding"/>
    <property type="evidence" value="ECO:0007669"/>
    <property type="project" value="TreeGrafter"/>
</dbReference>
<evidence type="ECO:0000313" key="5">
    <source>
        <dbReference type="EMBL" id="QBI20478.1"/>
    </source>
</evidence>
<evidence type="ECO:0000256" key="3">
    <source>
        <dbReference type="ARBA" id="ARBA00023274"/>
    </source>
</evidence>
<gene>
    <name evidence="4" type="primary">rplM</name>
    <name evidence="5" type="ORF">ER308_13505</name>
</gene>
<dbReference type="PANTHER" id="PTHR11545:SF2">
    <property type="entry name" value="LARGE RIBOSOMAL SUBUNIT PROTEIN UL13M"/>
    <property type="match status" value="1"/>
</dbReference>
<dbReference type="HAMAP" id="MF_01366">
    <property type="entry name" value="Ribosomal_uL13"/>
    <property type="match status" value="1"/>
</dbReference>
<accession>A0A411YGW8</accession>
<dbReference type="Pfam" id="PF00572">
    <property type="entry name" value="Ribosomal_L13"/>
    <property type="match status" value="1"/>
</dbReference>
<comment type="function">
    <text evidence="4">This protein is one of the early assembly proteins of the 50S ribosomal subunit, although it is not seen to bind rRNA by itself. It is important during the early stages of 50S assembly.</text>
</comment>
<dbReference type="PIRSF" id="PIRSF002181">
    <property type="entry name" value="Ribosomal_L13"/>
    <property type="match status" value="1"/>
</dbReference>
<protein>
    <recommendedName>
        <fullName evidence="4">Large ribosomal subunit protein uL13</fullName>
    </recommendedName>
</protein>
<dbReference type="NCBIfam" id="TIGR01066">
    <property type="entry name" value="rplM_bact"/>
    <property type="match status" value="1"/>
</dbReference>
<keyword evidence="3 4" id="KW-0687">Ribonucleoprotein</keyword>
<reference evidence="5 6" key="1">
    <citation type="submission" date="2019-01" db="EMBL/GenBank/DDBJ databases">
        <title>Egibacter rhizosphaerae EGI 80759T.</title>
        <authorList>
            <person name="Chen D.-D."/>
            <person name="Tian Y."/>
            <person name="Jiao J.-Y."/>
            <person name="Zhang X.-T."/>
            <person name="Zhang Y.-G."/>
            <person name="Zhang Y."/>
            <person name="Xiao M."/>
            <person name="Shu W.-S."/>
            <person name="Li W.-J."/>
        </authorList>
    </citation>
    <scope>NUCLEOTIDE SEQUENCE [LARGE SCALE GENOMIC DNA]</scope>
    <source>
        <strain evidence="5 6">EGI 80759</strain>
    </source>
</reference>
<dbReference type="GO" id="GO:0017148">
    <property type="term" value="P:negative regulation of translation"/>
    <property type="evidence" value="ECO:0007669"/>
    <property type="project" value="TreeGrafter"/>
</dbReference>
<organism evidence="5 6">
    <name type="scientific">Egibacter rhizosphaerae</name>
    <dbReference type="NCBI Taxonomy" id="1670831"/>
    <lineage>
        <taxon>Bacteria</taxon>
        <taxon>Bacillati</taxon>
        <taxon>Actinomycetota</taxon>
        <taxon>Nitriliruptoria</taxon>
        <taxon>Egibacterales</taxon>
        <taxon>Egibacteraceae</taxon>
        <taxon>Egibacter</taxon>
    </lineage>
</organism>
<evidence type="ECO:0000256" key="2">
    <source>
        <dbReference type="ARBA" id="ARBA00022980"/>
    </source>
</evidence>
<dbReference type="CDD" id="cd00392">
    <property type="entry name" value="Ribosomal_L13"/>
    <property type="match status" value="1"/>
</dbReference>
<dbReference type="EMBL" id="CP036402">
    <property type="protein sequence ID" value="QBI20478.1"/>
    <property type="molecule type" value="Genomic_DNA"/>
</dbReference>
<comment type="similarity">
    <text evidence="1 4">Belongs to the universal ribosomal protein uL13 family.</text>
</comment>
<dbReference type="AlphaFoldDB" id="A0A411YGW8"/>
<dbReference type="SUPFAM" id="SSF52161">
    <property type="entry name" value="Ribosomal protein L13"/>
    <property type="match status" value="1"/>
</dbReference>
<dbReference type="KEGG" id="erz:ER308_13505"/>
<keyword evidence="6" id="KW-1185">Reference proteome</keyword>
<dbReference type="Gene3D" id="3.90.1180.10">
    <property type="entry name" value="Ribosomal protein L13"/>
    <property type="match status" value="1"/>
</dbReference>